<reference evidence="4 5" key="4">
    <citation type="journal article" date="2013" name="Rice">
        <title>Improvement of the Oryza sativa Nipponbare reference genome using next generation sequence and optical map data.</title>
        <authorList>
            <person name="Kawahara Y."/>
            <person name="de la Bastide M."/>
            <person name="Hamilton J.P."/>
            <person name="Kanamori H."/>
            <person name="McCombie W.R."/>
            <person name="Ouyang S."/>
            <person name="Schwartz D.C."/>
            <person name="Tanaka T."/>
            <person name="Wu J."/>
            <person name="Zhou S."/>
            <person name="Childs K.L."/>
            <person name="Davidson R.M."/>
            <person name="Lin H."/>
            <person name="Quesada-Ocampo L."/>
            <person name="Vaillancourt B."/>
            <person name="Sakai H."/>
            <person name="Lee S.S."/>
            <person name="Kim J."/>
            <person name="Numa H."/>
            <person name="Itoh T."/>
            <person name="Buell C.R."/>
            <person name="Matsumoto T."/>
        </authorList>
    </citation>
    <scope>NUCLEOTIDE SEQUENCE [LARGE SCALE GENOMIC DNA]</scope>
    <source>
        <strain evidence="5">cv. Nipponbare</strain>
    </source>
</reference>
<sequence>MEYQTPELLNRGLDRSHRSYLSAVEGAELSTFCPRLSRQLLQIDPRFVERLREAGLIPLCRLVEDLANEKDPSRRWVVDQSLLAALVDRWRPETCTFHLPCGEMTPTLQDVSYLLGLPLAGSAVGPIDGAQGWAADITARFSHVQRQLGLGAPKALPHYITSGPSKMWLLQFTSDLLHPNADDYSVRRSLEAYLLWLFGWVMFTATEGRAVDKGLIYYARAIADAEDGSVPQWSWGSAVLAATYRGLCDACTKNNPTMIIAGCPLLLQLWVAERFSMGRPVMDQSPYEGGFRALHGHSAEDRPTMGTLWCRLERRYEHVQVRKGYKHFVMEFDRLQPDDVVWEPYSARAIMARAPLGLSFLCTRDKVYWMTLVPMVFDIVIEPHCPQRVMRQFGLRQHFPMVVERTVPPGVRLFNRSEQAANTQWTPRVQKYIDNWVLATEEVIDEVRAHTEATYLRYLRWYLPRTRTRVMFTPVDQQPHVAAVTEAYPRHRDQDYFVMLEAARRVIVDAEASIRLLDAGIVVTGEEHKMAFSRIRSSTNTIVRVLTYRANVNSVPPLAVPQHRPQAPVPGGQTSSSTGLSGLYQQGSTQAATSQHIAPLPKGFVRPSDVFAGVGPPMQGTCAPRPHVPLGVSIGNEFIPGGSTGVGSSAQGSQTTPTSDCHGKRRKPWKDRGFGQGQ</sequence>
<dbReference type="HOGENOM" id="CLU_026058_0_0_1"/>
<evidence type="ECO:0000259" key="2">
    <source>
        <dbReference type="Pfam" id="PF10536"/>
    </source>
</evidence>
<evidence type="ECO:0000313" key="3">
    <source>
        <dbReference type="EMBL" id="BAH01048.1"/>
    </source>
</evidence>
<evidence type="ECO:0000313" key="4">
    <source>
        <dbReference type="EMBL" id="BAS96928.1"/>
    </source>
</evidence>
<name>B7F8V0_ORYSJ</name>
<feature type="compositionally biased region" description="Low complexity" evidence="1">
    <location>
        <begin position="571"/>
        <end position="588"/>
    </location>
</feature>
<keyword evidence="5" id="KW-1185">Reference proteome</keyword>
<gene>
    <name evidence="4" type="ordered locus">Os06g0232700</name>
    <name evidence="4" type="ORF">OSNPB_060232700</name>
</gene>
<protein>
    <submittedName>
        <fullName evidence="4">Os06g0232700 protein</fullName>
    </submittedName>
    <submittedName>
        <fullName evidence="3">cDNA, clone: J065174I21, full insert sequence</fullName>
    </submittedName>
</protein>
<dbReference type="KEGG" id="osa:4340582"/>
<dbReference type="FunCoup" id="B7F8V0">
    <property type="interactions" value="13"/>
</dbReference>
<dbReference type="PaxDb" id="39947-B7F8V0"/>
<dbReference type="PANTHER" id="PTHR46033:SF78">
    <property type="entry name" value="OS06G0232700 PROTEIN"/>
    <property type="match status" value="1"/>
</dbReference>
<accession>B7F8V0</accession>
<evidence type="ECO:0000313" key="5">
    <source>
        <dbReference type="Proteomes" id="UP000059680"/>
    </source>
</evidence>
<dbReference type="OrthoDB" id="685831at2759"/>
<proteinExistence type="evidence at transcript level"/>
<dbReference type="InterPro" id="IPR019557">
    <property type="entry name" value="AminoTfrase-like_pln_mobile"/>
</dbReference>
<dbReference type="STRING" id="39947.B7F8V0"/>
<feature type="compositionally biased region" description="Polar residues" evidence="1">
    <location>
        <begin position="646"/>
        <end position="659"/>
    </location>
</feature>
<reference evidence="4" key="3">
    <citation type="journal article" date="2013" name="Plant Cell Physiol.">
        <title>Rice Annotation Project Database (RAP-DB): an integrative and interactive database for rice genomics.</title>
        <authorList>
            <person name="Sakai H."/>
            <person name="Lee S.S."/>
            <person name="Tanaka T."/>
            <person name="Numa H."/>
            <person name="Kim J."/>
            <person name="Kawahara Y."/>
            <person name="Wakimoto H."/>
            <person name="Yang C.C."/>
            <person name="Iwamoto M."/>
            <person name="Abe T."/>
            <person name="Yamada Y."/>
            <person name="Muto A."/>
            <person name="Inokuchi H."/>
            <person name="Ikemura T."/>
            <person name="Matsumoto T."/>
            <person name="Sasaki T."/>
            <person name="Itoh T."/>
        </authorList>
    </citation>
    <scope>NUCLEOTIDE SEQUENCE</scope>
</reference>
<dbReference type="AlphaFoldDB" id="B7F8V0"/>
<reference evidence="4" key="5">
    <citation type="submission" date="2015-10" db="EMBL/GenBank/DDBJ databases">
        <authorList>
            <person name="Sakai H."/>
            <person name="Kawahara Y."/>
            <person name="Matsumoto T."/>
            <person name="Buell C.R."/>
            <person name="Itoh T."/>
        </authorList>
    </citation>
    <scope>NUCLEOTIDE SEQUENCE</scope>
</reference>
<feature type="region of interest" description="Disordered" evidence="1">
    <location>
        <begin position="558"/>
        <end position="595"/>
    </location>
</feature>
<dbReference type="Gramene" id="Os06t0232700-01">
    <property type="protein sequence ID" value="Os06t0232700-01"/>
    <property type="gene ID" value="Os06g0232700"/>
</dbReference>
<dbReference type="Pfam" id="PF10536">
    <property type="entry name" value="PMD"/>
    <property type="match status" value="1"/>
</dbReference>
<organism evidence="3">
    <name type="scientific">Oryza sativa subsp. japonica</name>
    <name type="common">Rice</name>
    <dbReference type="NCBI Taxonomy" id="39947"/>
    <lineage>
        <taxon>Eukaryota</taxon>
        <taxon>Viridiplantae</taxon>
        <taxon>Streptophyta</taxon>
        <taxon>Embryophyta</taxon>
        <taxon>Tracheophyta</taxon>
        <taxon>Spermatophyta</taxon>
        <taxon>Magnoliopsida</taxon>
        <taxon>Liliopsida</taxon>
        <taxon>Poales</taxon>
        <taxon>Poaceae</taxon>
        <taxon>BOP clade</taxon>
        <taxon>Oryzoideae</taxon>
        <taxon>Oryzeae</taxon>
        <taxon>Oryzinae</taxon>
        <taxon>Oryza</taxon>
        <taxon>Oryza sativa</taxon>
    </lineage>
</organism>
<dbReference type="PANTHER" id="PTHR46033">
    <property type="entry name" value="PROTEIN MAIN-LIKE 2"/>
    <property type="match status" value="1"/>
</dbReference>
<dbReference type="OMA" id="YSARAIM"/>
<dbReference type="InterPro" id="IPR044824">
    <property type="entry name" value="MAIN-like"/>
</dbReference>
<reference evidence="5" key="1">
    <citation type="journal article" date="2005" name="Nature">
        <title>The map-based sequence of the rice genome.</title>
        <authorList>
            <consortium name="International rice genome sequencing project (IRGSP)"/>
            <person name="Matsumoto T."/>
            <person name="Wu J."/>
            <person name="Kanamori H."/>
            <person name="Katayose Y."/>
            <person name="Fujisawa M."/>
            <person name="Namiki N."/>
            <person name="Mizuno H."/>
            <person name="Yamamoto K."/>
            <person name="Antonio B.A."/>
            <person name="Baba T."/>
            <person name="Sakata K."/>
            <person name="Nagamura Y."/>
            <person name="Aoki H."/>
            <person name="Arikawa K."/>
            <person name="Arita K."/>
            <person name="Bito T."/>
            <person name="Chiden Y."/>
            <person name="Fujitsuka N."/>
            <person name="Fukunaka R."/>
            <person name="Hamada M."/>
            <person name="Harada C."/>
            <person name="Hayashi A."/>
            <person name="Hijishita S."/>
            <person name="Honda M."/>
            <person name="Hosokawa S."/>
            <person name="Ichikawa Y."/>
            <person name="Idonuma A."/>
            <person name="Iijima M."/>
            <person name="Ikeda M."/>
            <person name="Ikeno M."/>
            <person name="Ito K."/>
            <person name="Ito S."/>
            <person name="Ito T."/>
            <person name="Ito Y."/>
            <person name="Ito Y."/>
            <person name="Iwabuchi A."/>
            <person name="Kamiya K."/>
            <person name="Karasawa W."/>
            <person name="Kurita K."/>
            <person name="Katagiri S."/>
            <person name="Kikuta A."/>
            <person name="Kobayashi H."/>
            <person name="Kobayashi N."/>
            <person name="Machita K."/>
            <person name="Maehara T."/>
            <person name="Masukawa M."/>
            <person name="Mizubayashi T."/>
            <person name="Mukai Y."/>
            <person name="Nagasaki H."/>
            <person name="Nagata Y."/>
            <person name="Naito S."/>
            <person name="Nakashima M."/>
            <person name="Nakama Y."/>
            <person name="Nakamichi Y."/>
            <person name="Nakamura M."/>
            <person name="Meguro A."/>
            <person name="Negishi M."/>
            <person name="Ohta I."/>
            <person name="Ohta T."/>
            <person name="Okamoto M."/>
            <person name="Ono N."/>
            <person name="Saji S."/>
            <person name="Sakaguchi M."/>
            <person name="Sakai K."/>
            <person name="Shibata M."/>
            <person name="Shimokawa T."/>
            <person name="Song J."/>
            <person name="Takazaki Y."/>
            <person name="Terasawa K."/>
            <person name="Tsugane M."/>
            <person name="Tsuji K."/>
            <person name="Ueda S."/>
            <person name="Waki K."/>
            <person name="Yamagata H."/>
            <person name="Yamamoto M."/>
            <person name="Yamamoto S."/>
            <person name="Yamane H."/>
            <person name="Yoshiki S."/>
            <person name="Yoshihara R."/>
            <person name="Yukawa K."/>
            <person name="Zhong H."/>
            <person name="Yano M."/>
            <person name="Yuan Q."/>
            <person name="Ouyang S."/>
            <person name="Liu J."/>
            <person name="Jones K.M."/>
            <person name="Gansberger K."/>
            <person name="Moffat K."/>
            <person name="Hill J."/>
            <person name="Bera J."/>
            <person name="Fadrosh D."/>
            <person name="Jin S."/>
            <person name="Johri S."/>
            <person name="Kim M."/>
            <person name="Overton L."/>
            <person name="Reardon M."/>
            <person name="Tsitrin T."/>
            <person name="Vuong H."/>
            <person name="Weaver B."/>
            <person name="Ciecko A."/>
            <person name="Tallon L."/>
            <person name="Jackson J."/>
            <person name="Pai G."/>
            <person name="Aken S.V."/>
            <person name="Utterback T."/>
            <person name="Reidmuller S."/>
            <person name="Feldblyum T."/>
            <person name="Hsiao J."/>
            <person name="Zismann V."/>
            <person name="Iobst S."/>
            <person name="de Vazeille A.R."/>
            <person name="Buell C.R."/>
            <person name="Ying K."/>
            <person name="Li Y."/>
            <person name="Lu T."/>
            <person name="Huang Y."/>
            <person name="Zhao Q."/>
            <person name="Feng Q."/>
            <person name="Zhang L."/>
            <person name="Zhu J."/>
            <person name="Weng Q."/>
            <person name="Mu J."/>
            <person name="Lu Y."/>
            <person name="Fan D."/>
            <person name="Liu Y."/>
            <person name="Guan J."/>
            <person name="Zhang Y."/>
            <person name="Yu S."/>
            <person name="Liu X."/>
            <person name="Zhang Y."/>
            <person name="Hong G."/>
            <person name="Han B."/>
            <person name="Choisne N."/>
            <person name="Demange N."/>
            <person name="Orjeda G."/>
            <person name="Samain S."/>
            <person name="Cattolico L."/>
            <person name="Pelletier E."/>
            <person name="Couloux A."/>
            <person name="Segurens B."/>
            <person name="Wincker P."/>
            <person name="D'Hont A."/>
            <person name="Scarpelli C."/>
            <person name="Weissenbach J."/>
            <person name="Salanoubat M."/>
            <person name="Quetier F."/>
            <person name="Yu Y."/>
            <person name="Kim H.R."/>
            <person name="Rambo T."/>
            <person name="Currie J."/>
            <person name="Collura K."/>
            <person name="Luo M."/>
            <person name="Yang T."/>
            <person name="Ammiraju J.S.S."/>
            <person name="Engler F."/>
            <person name="Soderlund C."/>
            <person name="Wing R.A."/>
            <person name="Palmer L.E."/>
            <person name="de la Bastide M."/>
            <person name="Spiegel L."/>
            <person name="Nascimento L."/>
            <person name="Zutavern T."/>
            <person name="O'Shaughnessy A."/>
            <person name="Dike S."/>
            <person name="Dedhia N."/>
            <person name="Preston R."/>
            <person name="Balija V."/>
            <person name="McCombie W.R."/>
            <person name="Chow T."/>
            <person name="Chen H."/>
            <person name="Chung M."/>
            <person name="Chen C."/>
            <person name="Shaw J."/>
            <person name="Wu H."/>
            <person name="Hsiao K."/>
            <person name="Chao Y."/>
            <person name="Chu M."/>
            <person name="Cheng C."/>
            <person name="Hour A."/>
            <person name="Lee P."/>
            <person name="Lin S."/>
            <person name="Lin Y."/>
            <person name="Liou J."/>
            <person name="Liu S."/>
            <person name="Hsing Y."/>
            <person name="Raghuvanshi S."/>
            <person name="Mohanty A."/>
            <person name="Bharti A.K."/>
            <person name="Gaur A."/>
            <person name="Gupta V."/>
            <person name="Kumar D."/>
            <person name="Ravi V."/>
            <person name="Vij S."/>
            <person name="Kapur A."/>
            <person name="Khurana P."/>
            <person name="Khurana P."/>
            <person name="Khurana J.P."/>
            <person name="Tyagi A.K."/>
            <person name="Gaikwad K."/>
            <person name="Singh A."/>
            <person name="Dalal V."/>
            <person name="Srivastava S."/>
            <person name="Dixit A."/>
            <person name="Pal A.K."/>
            <person name="Ghazi I.A."/>
            <person name="Yadav M."/>
            <person name="Pandit A."/>
            <person name="Bhargava A."/>
            <person name="Sureshbabu K."/>
            <person name="Batra K."/>
            <person name="Sharma T.R."/>
            <person name="Mohapatra T."/>
            <person name="Singh N.K."/>
            <person name="Messing J."/>
            <person name="Nelson A.B."/>
            <person name="Fuks G."/>
            <person name="Kavchok S."/>
            <person name="Keizer G."/>
            <person name="Linton E."/>
            <person name="Llaca V."/>
            <person name="Song R."/>
            <person name="Tanyolac B."/>
            <person name="Young S."/>
            <person name="Ho-Il K."/>
            <person name="Hahn J.H."/>
            <person name="Sangsakoo G."/>
            <person name="Vanavichit A."/>
            <person name="de Mattos Luiz.A.T."/>
            <person name="Zimmer P.D."/>
            <person name="Malone G."/>
            <person name="Dellagostin O."/>
            <person name="de Oliveira A.C."/>
            <person name="Bevan M."/>
            <person name="Bancroft I."/>
            <person name="Minx P."/>
            <person name="Cordum H."/>
            <person name="Wilson R."/>
            <person name="Cheng Z."/>
            <person name="Jin W."/>
            <person name="Jiang J."/>
            <person name="Leong S.A."/>
            <person name="Iwama H."/>
            <person name="Gojobori T."/>
            <person name="Itoh T."/>
            <person name="Niimura Y."/>
            <person name="Fujii Y."/>
            <person name="Habara T."/>
            <person name="Sakai H."/>
            <person name="Sato Y."/>
            <person name="Wilson G."/>
            <person name="Kumar K."/>
            <person name="McCouch S."/>
            <person name="Juretic N."/>
            <person name="Hoen D."/>
            <person name="Wright S."/>
            <person name="Bruskiewich R."/>
            <person name="Bureau T."/>
            <person name="Miyao A."/>
            <person name="Hirochika H."/>
            <person name="Nishikawa T."/>
            <person name="Kadowaki K."/>
            <person name="Sugiura M."/>
            <person name="Burr B."/>
            <person name="Sasaki T."/>
        </authorList>
    </citation>
    <scope>NUCLEOTIDE SEQUENCE [LARGE SCALE GENOMIC DNA]</scope>
    <source>
        <strain evidence="5">cv. Nipponbare</strain>
    </source>
</reference>
<dbReference type="EMBL" id="AK241538">
    <property type="protein sequence ID" value="BAH01048.1"/>
    <property type="molecule type" value="mRNA"/>
</dbReference>
<reference evidence="3" key="2">
    <citation type="submission" date="2006-10" db="EMBL/GenBank/DDBJ databases">
        <title>Oryza sativa full length cDNA.</title>
        <authorList>
            <person name="Kikuchi S."/>
        </authorList>
    </citation>
    <scope>NUCLEOTIDE SEQUENCE</scope>
    <source>
        <tissue evidence="3">Callus</tissue>
    </source>
</reference>
<feature type="domain" description="Aminotransferase-like plant mobile" evidence="2">
    <location>
        <begin position="78"/>
        <end position="462"/>
    </location>
</feature>
<evidence type="ECO:0000256" key="1">
    <source>
        <dbReference type="SAM" id="MobiDB-lite"/>
    </source>
</evidence>
<dbReference type="Proteomes" id="UP000059680">
    <property type="component" value="Chromosome 6"/>
</dbReference>
<dbReference type="GO" id="GO:0010073">
    <property type="term" value="P:meristem maintenance"/>
    <property type="evidence" value="ECO:0007669"/>
    <property type="project" value="InterPro"/>
</dbReference>
<dbReference type="InParanoid" id="B7F8V0"/>
<dbReference type="eggNOG" id="ENOG502RRPV">
    <property type="taxonomic scope" value="Eukaryota"/>
</dbReference>
<feature type="region of interest" description="Disordered" evidence="1">
    <location>
        <begin position="635"/>
        <end position="678"/>
    </location>
</feature>
<dbReference type="EMBL" id="AP014962">
    <property type="protein sequence ID" value="BAS96928.1"/>
    <property type="molecule type" value="Genomic_DNA"/>
</dbReference>